<keyword evidence="2 4" id="KW-0863">Zinc-finger</keyword>
<dbReference type="GeneID" id="85363170"/>
<dbReference type="Pfam" id="PF01753">
    <property type="entry name" value="zf-MYND"/>
    <property type="match status" value="1"/>
</dbReference>
<name>A0AA39MW81_ARMTA</name>
<keyword evidence="1" id="KW-0479">Metal-binding</keyword>
<reference evidence="6" key="1">
    <citation type="submission" date="2023-06" db="EMBL/GenBank/DDBJ databases">
        <authorList>
            <consortium name="Lawrence Berkeley National Laboratory"/>
            <person name="Ahrendt S."/>
            <person name="Sahu N."/>
            <person name="Indic B."/>
            <person name="Wong-Bajracharya J."/>
            <person name="Merenyi Z."/>
            <person name="Ke H.-M."/>
            <person name="Monk M."/>
            <person name="Kocsube S."/>
            <person name="Drula E."/>
            <person name="Lipzen A."/>
            <person name="Balint B."/>
            <person name="Henrissat B."/>
            <person name="Andreopoulos B."/>
            <person name="Martin F.M."/>
            <person name="Harder C.B."/>
            <person name="Rigling D."/>
            <person name="Ford K.L."/>
            <person name="Foster G.D."/>
            <person name="Pangilinan J."/>
            <person name="Papanicolaou A."/>
            <person name="Barry K."/>
            <person name="LaButti K."/>
            <person name="Viragh M."/>
            <person name="Koriabine M."/>
            <person name="Yan M."/>
            <person name="Riley R."/>
            <person name="Champramary S."/>
            <person name="Plett K.L."/>
            <person name="Tsai I.J."/>
            <person name="Slot J."/>
            <person name="Sipos G."/>
            <person name="Plett J."/>
            <person name="Nagy L.G."/>
            <person name="Grigoriev I.V."/>
        </authorList>
    </citation>
    <scope>NUCLEOTIDE SEQUENCE</scope>
    <source>
        <strain evidence="6">CCBAS 213</strain>
    </source>
</reference>
<dbReference type="PROSITE" id="PS50865">
    <property type="entry name" value="ZF_MYND_2"/>
    <property type="match status" value="1"/>
</dbReference>
<comment type="caution">
    <text evidence="6">The sequence shown here is derived from an EMBL/GenBank/DDBJ whole genome shotgun (WGS) entry which is preliminary data.</text>
</comment>
<dbReference type="EMBL" id="JAUEPS010000040">
    <property type="protein sequence ID" value="KAK0448892.1"/>
    <property type="molecule type" value="Genomic_DNA"/>
</dbReference>
<evidence type="ECO:0000259" key="5">
    <source>
        <dbReference type="PROSITE" id="PS50865"/>
    </source>
</evidence>
<dbReference type="Gene3D" id="6.10.140.2220">
    <property type="match status" value="1"/>
</dbReference>
<dbReference type="GO" id="GO:0008270">
    <property type="term" value="F:zinc ion binding"/>
    <property type="evidence" value="ECO:0007669"/>
    <property type="project" value="UniProtKB-KW"/>
</dbReference>
<feature type="domain" description="MYND-type" evidence="5">
    <location>
        <begin position="235"/>
        <end position="279"/>
    </location>
</feature>
<evidence type="ECO:0000256" key="3">
    <source>
        <dbReference type="ARBA" id="ARBA00022833"/>
    </source>
</evidence>
<dbReference type="AlphaFoldDB" id="A0AA39MW81"/>
<evidence type="ECO:0000313" key="6">
    <source>
        <dbReference type="EMBL" id="KAK0448892.1"/>
    </source>
</evidence>
<dbReference type="Proteomes" id="UP001175211">
    <property type="component" value="Unassembled WGS sequence"/>
</dbReference>
<keyword evidence="7" id="KW-1185">Reference proteome</keyword>
<dbReference type="InterPro" id="IPR002893">
    <property type="entry name" value="Znf_MYND"/>
</dbReference>
<evidence type="ECO:0000256" key="1">
    <source>
        <dbReference type="ARBA" id="ARBA00022723"/>
    </source>
</evidence>
<protein>
    <recommendedName>
        <fullName evidence="5">MYND-type domain-containing protein</fullName>
    </recommendedName>
</protein>
<accession>A0AA39MW81</accession>
<evidence type="ECO:0000256" key="2">
    <source>
        <dbReference type="ARBA" id="ARBA00022771"/>
    </source>
</evidence>
<keyword evidence="3" id="KW-0862">Zinc</keyword>
<organism evidence="6 7">
    <name type="scientific">Armillaria tabescens</name>
    <name type="common">Ringless honey mushroom</name>
    <name type="synonym">Agaricus tabescens</name>
    <dbReference type="NCBI Taxonomy" id="1929756"/>
    <lineage>
        <taxon>Eukaryota</taxon>
        <taxon>Fungi</taxon>
        <taxon>Dikarya</taxon>
        <taxon>Basidiomycota</taxon>
        <taxon>Agaricomycotina</taxon>
        <taxon>Agaricomycetes</taxon>
        <taxon>Agaricomycetidae</taxon>
        <taxon>Agaricales</taxon>
        <taxon>Marasmiineae</taxon>
        <taxon>Physalacriaceae</taxon>
        <taxon>Desarmillaria</taxon>
    </lineage>
</organism>
<dbReference type="SUPFAM" id="SSF144232">
    <property type="entry name" value="HIT/MYND zinc finger-like"/>
    <property type="match status" value="1"/>
</dbReference>
<sequence>MSFLAKQARQDPVSRRNLLLVLYENLKFKPVQAIKEGQLPAVPSSDPKDPLNLSCNSLHALAIGVDVNDPKTFDDVVYPVLPAASFWISLYCEPQTLSGSHLCVSVHLLVVQLGHSYILDALGYGLLPSLLKATDCLYRYRRFTPIKPLQVANSLEVIMSQILEKISSRFVYASILKRSSMFIYKAERAGRFPGFRVSDRAVDISVLCRAWVDFGCLSSYRMDILTSDEYRLCGNAQCPRRSGKAATTVLMRCAGCQLELYCSSTCQRDDWKAQRRNLCKDIKRIRNDGGVLPISRSDKNTLKVFNAAFVKHYKNLSAEWADAKKEYIEEKGEPEDPDLPFLLCLDYDSSDHEPQLDIGLPRSFKDEENFNDLVSMAGAGLGTLVYWSIPDGQDTINKLELFA</sequence>
<proteinExistence type="predicted"/>
<evidence type="ECO:0000256" key="4">
    <source>
        <dbReference type="PROSITE-ProRule" id="PRU00134"/>
    </source>
</evidence>
<dbReference type="RefSeq" id="XP_060326607.1">
    <property type="nucleotide sequence ID" value="XM_060479622.1"/>
</dbReference>
<evidence type="ECO:0000313" key="7">
    <source>
        <dbReference type="Proteomes" id="UP001175211"/>
    </source>
</evidence>
<gene>
    <name evidence="6" type="ORF">EV420DRAFT_1711055</name>
</gene>